<organism evidence="3 4">
    <name type="scientific">Sphingobacterium kitahiroshimense</name>
    <dbReference type="NCBI Taxonomy" id="470446"/>
    <lineage>
        <taxon>Bacteria</taxon>
        <taxon>Pseudomonadati</taxon>
        <taxon>Bacteroidota</taxon>
        <taxon>Sphingobacteriia</taxon>
        <taxon>Sphingobacteriales</taxon>
        <taxon>Sphingobacteriaceae</taxon>
        <taxon>Sphingobacterium</taxon>
    </lineage>
</organism>
<protein>
    <submittedName>
        <fullName evidence="3">Acyl-CoA dehydrogenase family protein</fullName>
    </submittedName>
</protein>
<feature type="domain" description="Acyl-CoA dehydrogenase/oxidase C-terminal" evidence="2">
    <location>
        <begin position="32"/>
        <end position="113"/>
    </location>
</feature>
<name>A0ABV0BZY4_9SPHI</name>
<sequence length="152" mass="16788">MNKSKVAKLVVSAKIIGKSSLSEAAETDSVCLGQMAIEVESGNLWLNAAATRMDHYMQKPTIKEGEHFIIYANMMRTAIEQICTEVINLCQKCVGARGLNKPYHFGRIIRDLSTYLRQPAPDAVLADVGKCLLHSNISSGKIWDLSFNKTKS</sequence>
<gene>
    <name evidence="3" type="ORF">ABE541_22900</name>
</gene>
<comment type="caution">
    <text evidence="3">The sequence shown here is derived from an EMBL/GenBank/DDBJ whole genome shotgun (WGS) entry which is preliminary data.</text>
</comment>
<accession>A0ABV0BZY4</accession>
<evidence type="ECO:0000313" key="4">
    <source>
        <dbReference type="Proteomes" id="UP001409291"/>
    </source>
</evidence>
<dbReference type="Proteomes" id="UP001409291">
    <property type="component" value="Unassembled WGS sequence"/>
</dbReference>
<evidence type="ECO:0000259" key="2">
    <source>
        <dbReference type="Pfam" id="PF00441"/>
    </source>
</evidence>
<reference evidence="3 4" key="1">
    <citation type="submission" date="2024-04" db="EMBL/GenBank/DDBJ databases">
        <title>WGS of bacteria from Torrens River.</title>
        <authorList>
            <person name="Wyrsch E.R."/>
            <person name="Drigo B."/>
        </authorList>
    </citation>
    <scope>NUCLEOTIDE SEQUENCE [LARGE SCALE GENOMIC DNA]</scope>
    <source>
        <strain evidence="3 4">TWI391</strain>
    </source>
</reference>
<evidence type="ECO:0000256" key="1">
    <source>
        <dbReference type="ARBA" id="ARBA00022630"/>
    </source>
</evidence>
<dbReference type="Gene3D" id="1.20.140.10">
    <property type="entry name" value="Butyryl-CoA Dehydrogenase, subunit A, domain 3"/>
    <property type="match status" value="1"/>
</dbReference>
<dbReference type="InterPro" id="IPR036250">
    <property type="entry name" value="AcylCo_DH-like_C"/>
</dbReference>
<keyword evidence="4" id="KW-1185">Reference proteome</keyword>
<dbReference type="InterPro" id="IPR009075">
    <property type="entry name" value="AcylCo_DH/oxidase_C"/>
</dbReference>
<dbReference type="RefSeq" id="WP_346583007.1">
    <property type="nucleotide sequence ID" value="NZ_JBDJNQ010000014.1"/>
</dbReference>
<dbReference type="SUPFAM" id="SSF47203">
    <property type="entry name" value="Acyl-CoA dehydrogenase C-terminal domain-like"/>
    <property type="match status" value="1"/>
</dbReference>
<dbReference type="EMBL" id="JBDJNQ010000014">
    <property type="protein sequence ID" value="MEN5380134.1"/>
    <property type="molecule type" value="Genomic_DNA"/>
</dbReference>
<dbReference type="Pfam" id="PF00441">
    <property type="entry name" value="Acyl-CoA_dh_1"/>
    <property type="match status" value="1"/>
</dbReference>
<evidence type="ECO:0000313" key="3">
    <source>
        <dbReference type="EMBL" id="MEN5380134.1"/>
    </source>
</evidence>
<proteinExistence type="predicted"/>
<keyword evidence="1" id="KW-0285">Flavoprotein</keyword>